<feature type="compositionally biased region" description="Low complexity" evidence="1">
    <location>
        <begin position="8"/>
        <end position="20"/>
    </location>
</feature>
<dbReference type="PANTHER" id="PTHR31696">
    <property type="entry name" value="PROTEIN MIZU-KUSSEI 1"/>
    <property type="match status" value="1"/>
</dbReference>
<accession>A0A833QIT0</accession>
<name>A0A833QIT0_9POAL</name>
<dbReference type="PANTHER" id="PTHR31696:SF4">
    <property type="entry name" value="OS08G0171800 PROTEIN"/>
    <property type="match status" value="1"/>
</dbReference>
<evidence type="ECO:0000256" key="1">
    <source>
        <dbReference type="SAM" id="MobiDB-lite"/>
    </source>
</evidence>
<dbReference type="InterPro" id="IPR006460">
    <property type="entry name" value="MIZ1-like_pln"/>
</dbReference>
<dbReference type="GO" id="GO:0010274">
    <property type="term" value="P:hydrotropism"/>
    <property type="evidence" value="ECO:0007669"/>
    <property type="project" value="InterPro"/>
</dbReference>
<organism evidence="2 3">
    <name type="scientific">Carex littledalei</name>
    <dbReference type="NCBI Taxonomy" id="544730"/>
    <lineage>
        <taxon>Eukaryota</taxon>
        <taxon>Viridiplantae</taxon>
        <taxon>Streptophyta</taxon>
        <taxon>Embryophyta</taxon>
        <taxon>Tracheophyta</taxon>
        <taxon>Spermatophyta</taxon>
        <taxon>Magnoliopsida</taxon>
        <taxon>Liliopsida</taxon>
        <taxon>Poales</taxon>
        <taxon>Cyperaceae</taxon>
        <taxon>Cyperoideae</taxon>
        <taxon>Cariceae</taxon>
        <taxon>Carex</taxon>
        <taxon>Carex subgen. Euthyceras</taxon>
    </lineage>
</organism>
<protein>
    <submittedName>
        <fullName evidence="2">Protein MIZU-KUSSEI 1</fullName>
    </submittedName>
</protein>
<proteinExistence type="predicted"/>
<dbReference type="AlphaFoldDB" id="A0A833QIT0"/>
<evidence type="ECO:0000313" key="3">
    <source>
        <dbReference type="Proteomes" id="UP000623129"/>
    </source>
</evidence>
<dbReference type="OrthoDB" id="672310at2759"/>
<comment type="caution">
    <text evidence="2">The sequence shown here is derived from an EMBL/GenBank/DDBJ whole genome shotgun (WGS) entry which is preliminary data.</text>
</comment>
<dbReference type="NCBIfam" id="TIGR01570">
    <property type="entry name" value="A_thal_3588"/>
    <property type="match status" value="1"/>
</dbReference>
<keyword evidence="3" id="KW-1185">Reference proteome</keyword>
<dbReference type="Pfam" id="PF04759">
    <property type="entry name" value="DUF617"/>
    <property type="match status" value="1"/>
</dbReference>
<gene>
    <name evidence="2" type="ORF">FCM35_KLT11755</name>
</gene>
<evidence type="ECO:0000313" key="2">
    <source>
        <dbReference type="EMBL" id="KAF3324288.1"/>
    </source>
</evidence>
<sequence length="297" mass="33037">MGNPIYPFPFSKSKPNNNNNTRQEKPNPEVALMGWSGQKNATNTSSEEQVRKPMLPVLSTLSLVEPERRRRPHRPSRGVRILRSLCRTLPVFTPKCARVPGPCKMISNAHIASSDFHPHHISHTASSSSSSSLRITGTIFGHRRGRVSFSFQQTSRCLPSLVIELAIQTQTLLREIGSGMVRIALECEKHPEQKSKDQLGLLEEPIWTMYCNGKKCGYGVRRDATEEDLAVMETLSPVSMGAGVLPGMSETEGTEGELAYVRAFFEHVVGSRDSETLYMLSPDGRNGPELTIFFVRI</sequence>
<dbReference type="EMBL" id="SWLB01000022">
    <property type="protein sequence ID" value="KAF3324288.1"/>
    <property type="molecule type" value="Genomic_DNA"/>
</dbReference>
<feature type="compositionally biased region" description="Polar residues" evidence="1">
    <location>
        <begin position="37"/>
        <end position="47"/>
    </location>
</feature>
<reference evidence="2" key="1">
    <citation type="submission" date="2020-01" db="EMBL/GenBank/DDBJ databases">
        <title>Genome sequence of Kobresia littledalei, the first chromosome-level genome in the family Cyperaceae.</title>
        <authorList>
            <person name="Qu G."/>
        </authorList>
    </citation>
    <scope>NUCLEOTIDE SEQUENCE</scope>
    <source>
        <strain evidence="2">C.B.Clarke</strain>
        <tissue evidence="2">Leaf</tissue>
    </source>
</reference>
<dbReference type="Proteomes" id="UP000623129">
    <property type="component" value="Unassembled WGS sequence"/>
</dbReference>
<feature type="region of interest" description="Disordered" evidence="1">
    <location>
        <begin position="1"/>
        <end position="49"/>
    </location>
</feature>